<sequence>MARCQSIAGHGPLGLSYHDPRNWFSKTWKSVGVRGLAQREPEHAIDHNTEVILSWSCFWLVIAMTGETA</sequence>
<protein>
    <submittedName>
        <fullName evidence="1">Uncharacterized protein</fullName>
    </submittedName>
</protein>
<reference evidence="1 2" key="1">
    <citation type="submission" date="2015-07" db="EMBL/GenBank/DDBJ databases">
        <title>Comparative genomics of the Sigatoka disease complex on banana suggests a link between parallel evolutionary changes in Pseudocercospora fijiensis and Pseudocercospora eumusae and increased virulence on the banana host.</title>
        <authorList>
            <person name="Chang T.-C."/>
            <person name="Salvucci A."/>
            <person name="Crous P.W."/>
            <person name="Stergiopoulos I."/>
        </authorList>
    </citation>
    <scope>NUCLEOTIDE SEQUENCE [LARGE SCALE GENOMIC DNA]</scope>
    <source>
        <strain evidence="1 2">CBS 114824</strain>
    </source>
</reference>
<dbReference type="EMBL" id="LFZN01000079">
    <property type="protein sequence ID" value="KXT00131.1"/>
    <property type="molecule type" value="Genomic_DNA"/>
</dbReference>
<accession>A0A139HCE7</accession>
<keyword evidence="2" id="KW-1185">Reference proteome</keyword>
<gene>
    <name evidence="1" type="ORF">AC578_3310</name>
</gene>
<comment type="caution">
    <text evidence="1">The sequence shown here is derived from an EMBL/GenBank/DDBJ whole genome shotgun (WGS) entry which is preliminary data.</text>
</comment>
<organism evidence="1 2">
    <name type="scientific">Pseudocercospora eumusae</name>
    <dbReference type="NCBI Taxonomy" id="321146"/>
    <lineage>
        <taxon>Eukaryota</taxon>
        <taxon>Fungi</taxon>
        <taxon>Dikarya</taxon>
        <taxon>Ascomycota</taxon>
        <taxon>Pezizomycotina</taxon>
        <taxon>Dothideomycetes</taxon>
        <taxon>Dothideomycetidae</taxon>
        <taxon>Mycosphaerellales</taxon>
        <taxon>Mycosphaerellaceae</taxon>
        <taxon>Pseudocercospora</taxon>
    </lineage>
</organism>
<proteinExistence type="predicted"/>
<dbReference type="Proteomes" id="UP000070133">
    <property type="component" value="Unassembled WGS sequence"/>
</dbReference>
<dbReference type="AlphaFoldDB" id="A0A139HCE7"/>
<evidence type="ECO:0000313" key="2">
    <source>
        <dbReference type="Proteomes" id="UP000070133"/>
    </source>
</evidence>
<evidence type="ECO:0000313" key="1">
    <source>
        <dbReference type="EMBL" id="KXT00131.1"/>
    </source>
</evidence>
<name>A0A139HCE7_9PEZI</name>